<evidence type="ECO:0000256" key="8">
    <source>
        <dbReference type="SAM" id="Phobius"/>
    </source>
</evidence>
<evidence type="ECO:0000256" key="7">
    <source>
        <dbReference type="SAM" id="MobiDB-lite"/>
    </source>
</evidence>
<comment type="catalytic activity">
    <reaction evidence="1">
        <text>ATP + protein L-histidine = ADP + protein N-phospho-L-histidine.</text>
        <dbReference type="EC" id="2.7.13.3"/>
    </reaction>
</comment>
<dbReference type="Pfam" id="PF08448">
    <property type="entry name" value="PAS_4"/>
    <property type="match status" value="1"/>
</dbReference>
<feature type="transmembrane region" description="Helical" evidence="8">
    <location>
        <begin position="20"/>
        <end position="44"/>
    </location>
</feature>
<dbReference type="GO" id="GO:0005886">
    <property type="term" value="C:plasma membrane"/>
    <property type="evidence" value="ECO:0007669"/>
    <property type="project" value="TreeGrafter"/>
</dbReference>
<dbReference type="EC" id="2.7.13.3" evidence="2"/>
<dbReference type="Pfam" id="PF00512">
    <property type="entry name" value="HisKA"/>
    <property type="match status" value="1"/>
</dbReference>
<keyword evidence="13" id="KW-1185">Reference proteome</keyword>
<dbReference type="SMART" id="SM00091">
    <property type="entry name" value="PAS"/>
    <property type="match status" value="3"/>
</dbReference>
<feature type="domain" description="PAS" evidence="10">
    <location>
        <begin position="202"/>
        <end position="240"/>
    </location>
</feature>
<dbReference type="Pfam" id="PF02518">
    <property type="entry name" value="HATPase_c"/>
    <property type="match status" value="1"/>
</dbReference>
<evidence type="ECO:0000259" key="11">
    <source>
        <dbReference type="PROSITE" id="PS50113"/>
    </source>
</evidence>
<dbReference type="SUPFAM" id="SSF55874">
    <property type="entry name" value="ATPase domain of HSP90 chaperone/DNA topoisomerase II/histidine kinase"/>
    <property type="match status" value="1"/>
</dbReference>
<dbReference type="CDD" id="cd00130">
    <property type="entry name" value="PAS"/>
    <property type="match status" value="1"/>
</dbReference>
<dbReference type="NCBIfam" id="TIGR00229">
    <property type="entry name" value="sensory_box"/>
    <property type="match status" value="2"/>
</dbReference>
<evidence type="ECO:0000256" key="5">
    <source>
        <dbReference type="ARBA" id="ARBA00022777"/>
    </source>
</evidence>
<dbReference type="PANTHER" id="PTHR43047:SF72">
    <property type="entry name" value="OSMOSENSING HISTIDINE PROTEIN KINASE SLN1"/>
    <property type="match status" value="1"/>
</dbReference>
<dbReference type="Gene3D" id="3.30.450.20">
    <property type="entry name" value="PAS domain"/>
    <property type="match status" value="2"/>
</dbReference>
<dbReference type="SUPFAM" id="SSF47384">
    <property type="entry name" value="Homodimeric domain of signal transducing histidine kinase"/>
    <property type="match status" value="1"/>
</dbReference>
<protein>
    <recommendedName>
        <fullName evidence="2">histidine kinase</fullName>
        <ecNumber evidence="2">2.7.13.3</ecNumber>
    </recommendedName>
</protein>
<keyword evidence="8" id="KW-0472">Membrane</keyword>
<evidence type="ECO:0000256" key="3">
    <source>
        <dbReference type="ARBA" id="ARBA00022553"/>
    </source>
</evidence>
<dbReference type="InterPro" id="IPR036890">
    <property type="entry name" value="HATPase_C_sf"/>
</dbReference>
<dbReference type="OrthoDB" id="5401121at2"/>
<feature type="domain" description="PAS" evidence="10">
    <location>
        <begin position="330"/>
        <end position="400"/>
    </location>
</feature>
<dbReference type="GO" id="GO:0000155">
    <property type="term" value="F:phosphorelay sensor kinase activity"/>
    <property type="evidence" value="ECO:0007669"/>
    <property type="project" value="InterPro"/>
</dbReference>
<reference evidence="12 13" key="1">
    <citation type="submission" date="2017-10" db="EMBL/GenBank/DDBJ databases">
        <title>Draft genome of Longimonas halophila.</title>
        <authorList>
            <person name="Goh K.M."/>
            <person name="Shamsir M.S."/>
            <person name="Lim S.W."/>
        </authorList>
    </citation>
    <scope>NUCLEOTIDE SEQUENCE [LARGE SCALE GENOMIC DNA]</scope>
    <source>
        <strain evidence="12 13">KCTC 42399</strain>
    </source>
</reference>
<dbReference type="PANTHER" id="PTHR43047">
    <property type="entry name" value="TWO-COMPONENT HISTIDINE PROTEIN KINASE"/>
    <property type="match status" value="1"/>
</dbReference>
<dbReference type="InterPro" id="IPR005467">
    <property type="entry name" value="His_kinase_dom"/>
</dbReference>
<dbReference type="InterPro" id="IPR036097">
    <property type="entry name" value="HisK_dim/P_sf"/>
</dbReference>
<evidence type="ECO:0000313" key="12">
    <source>
        <dbReference type="EMBL" id="PEN09488.1"/>
    </source>
</evidence>
<dbReference type="Proteomes" id="UP000221024">
    <property type="component" value="Unassembled WGS sequence"/>
</dbReference>
<evidence type="ECO:0000256" key="4">
    <source>
        <dbReference type="ARBA" id="ARBA00022679"/>
    </source>
</evidence>
<feature type="coiled-coil region" evidence="6">
    <location>
        <begin position="444"/>
        <end position="471"/>
    </location>
</feature>
<keyword evidence="8" id="KW-0812">Transmembrane</keyword>
<feature type="domain" description="Histidine kinase" evidence="9">
    <location>
        <begin position="478"/>
        <end position="689"/>
    </location>
</feature>
<gene>
    <name evidence="12" type="ORF">CRI93_01805</name>
</gene>
<dbReference type="InterPro" id="IPR003661">
    <property type="entry name" value="HisK_dim/P_dom"/>
</dbReference>
<evidence type="ECO:0000256" key="1">
    <source>
        <dbReference type="ARBA" id="ARBA00000085"/>
    </source>
</evidence>
<dbReference type="PRINTS" id="PR00344">
    <property type="entry name" value="BCTRLSENSOR"/>
</dbReference>
<keyword evidence="4" id="KW-0808">Transferase</keyword>
<dbReference type="InterPro" id="IPR013656">
    <property type="entry name" value="PAS_4"/>
</dbReference>
<evidence type="ECO:0000259" key="10">
    <source>
        <dbReference type="PROSITE" id="PS50112"/>
    </source>
</evidence>
<dbReference type="InterPro" id="IPR013767">
    <property type="entry name" value="PAS_fold"/>
</dbReference>
<evidence type="ECO:0000256" key="6">
    <source>
        <dbReference type="SAM" id="Coils"/>
    </source>
</evidence>
<dbReference type="Pfam" id="PF13188">
    <property type="entry name" value="PAS_8"/>
    <property type="match status" value="1"/>
</dbReference>
<dbReference type="Gene3D" id="1.10.287.130">
    <property type="match status" value="1"/>
</dbReference>
<dbReference type="EMBL" id="PDEP01000001">
    <property type="protein sequence ID" value="PEN09488.1"/>
    <property type="molecule type" value="Genomic_DNA"/>
</dbReference>
<feature type="region of interest" description="Disordered" evidence="7">
    <location>
        <begin position="64"/>
        <end position="94"/>
    </location>
</feature>
<evidence type="ECO:0000259" key="9">
    <source>
        <dbReference type="PROSITE" id="PS50109"/>
    </source>
</evidence>
<accession>A0A2H3PB43</accession>
<comment type="caution">
    <text evidence="12">The sequence shown here is derived from an EMBL/GenBank/DDBJ whole genome shotgun (WGS) entry which is preliminary data.</text>
</comment>
<proteinExistence type="predicted"/>
<dbReference type="AlphaFoldDB" id="A0A2H3PB43"/>
<keyword evidence="8" id="KW-1133">Transmembrane helix</keyword>
<keyword evidence="6" id="KW-0175">Coiled coil</keyword>
<dbReference type="InterPro" id="IPR035965">
    <property type="entry name" value="PAS-like_dom_sf"/>
</dbReference>
<dbReference type="PROSITE" id="PS50113">
    <property type="entry name" value="PAC"/>
    <property type="match status" value="1"/>
</dbReference>
<dbReference type="GO" id="GO:0006355">
    <property type="term" value="P:regulation of DNA-templated transcription"/>
    <property type="evidence" value="ECO:0007669"/>
    <property type="project" value="InterPro"/>
</dbReference>
<dbReference type="Pfam" id="PF00989">
    <property type="entry name" value="PAS"/>
    <property type="match status" value="1"/>
</dbReference>
<dbReference type="SMART" id="SM00387">
    <property type="entry name" value="HATPase_c"/>
    <property type="match status" value="1"/>
</dbReference>
<dbReference type="SMART" id="SM00388">
    <property type="entry name" value="HisKA"/>
    <property type="match status" value="1"/>
</dbReference>
<name>A0A2H3PB43_9BACT</name>
<organism evidence="12 13">
    <name type="scientific">Longimonas halophila</name>
    <dbReference type="NCBI Taxonomy" id="1469170"/>
    <lineage>
        <taxon>Bacteria</taxon>
        <taxon>Pseudomonadati</taxon>
        <taxon>Rhodothermota</taxon>
        <taxon>Rhodothermia</taxon>
        <taxon>Rhodothermales</taxon>
        <taxon>Salisaetaceae</taxon>
        <taxon>Longimonas</taxon>
    </lineage>
</organism>
<evidence type="ECO:0000256" key="2">
    <source>
        <dbReference type="ARBA" id="ARBA00012438"/>
    </source>
</evidence>
<dbReference type="CDD" id="cd00082">
    <property type="entry name" value="HisKA"/>
    <property type="match status" value="1"/>
</dbReference>
<dbReference type="RefSeq" id="WP_098060886.1">
    <property type="nucleotide sequence ID" value="NZ_PDEP01000001.1"/>
</dbReference>
<dbReference type="InterPro" id="IPR003594">
    <property type="entry name" value="HATPase_dom"/>
</dbReference>
<sequence>MPYLLVLVARFGVWVDLLEHVLSGWGVGVLGGAVGLLLIVGFLLRDRLWRWLQHATQTRFASLGLPSNLEPRDTKSGSPESENPERNRAQSQAPQPIDAEWVDALQAGFVVVDSTYRIEHINTAACRLLNTPTLQSGAVLPHALVEQLPDGSEPASVRWPRGEQAALHIRVRAVRRATGLYRVLTLHDTTAFQHAKATLRSTDRLLRAIVQTSVAAVAVVNANGTITYANQQAESILGLQSGSHGTWTYNQIGWTLAPIDAETTTPLHDVLSTGTSIRGMRCAITWPDGTRKYLLLNAAPLGASGDVPQVVFSVQDITERHQAAQQLKDEQRFFTAAINSLPGLFFMVDAEGRHQRWNAPLESVTGYTKHELAHRTLADLVVPADASRVREAVHESLADGTGFTLEVELTTQQGTATPYVFTAASLTVDDTPYLAGMGLDITRQREREQALRQARQQADEARSEAERMSALKTSFLTNMSHEIRTPLTTMIGYARILAEDEDPPRRFADHIVNGGQRLLRTLDNILTFSQLDTGAYTLTPTLTDVEEAVRTAIRKVEPDARAAIRVTAPATASPMRLDAQAVTAIATHLLQNAVAFTGADDTITVQIDMEDAGVRLSVADTGQGMPTDYVPHATEPFTQAADGATRPHEGSGLGLAIVQGLVDVMDGTVAIETERGVGTTVSVWIPPAEPDAPS</sequence>
<dbReference type="Gene3D" id="3.30.565.10">
    <property type="entry name" value="Histidine kinase-like ATPase, C-terminal domain"/>
    <property type="match status" value="1"/>
</dbReference>
<keyword evidence="5" id="KW-0418">Kinase</keyword>
<keyword evidence="3" id="KW-0597">Phosphoprotein</keyword>
<dbReference type="PROSITE" id="PS50109">
    <property type="entry name" value="HIS_KIN"/>
    <property type="match status" value="1"/>
</dbReference>
<dbReference type="InterPro" id="IPR000700">
    <property type="entry name" value="PAS-assoc_C"/>
</dbReference>
<evidence type="ECO:0000313" key="13">
    <source>
        <dbReference type="Proteomes" id="UP000221024"/>
    </source>
</evidence>
<dbReference type="SUPFAM" id="SSF55785">
    <property type="entry name" value="PYP-like sensor domain (PAS domain)"/>
    <property type="match status" value="2"/>
</dbReference>
<dbReference type="InterPro" id="IPR004358">
    <property type="entry name" value="Sig_transdc_His_kin-like_C"/>
</dbReference>
<feature type="domain" description="PAC" evidence="11">
    <location>
        <begin position="273"/>
        <end position="329"/>
    </location>
</feature>
<dbReference type="GO" id="GO:0009927">
    <property type="term" value="F:histidine phosphotransfer kinase activity"/>
    <property type="evidence" value="ECO:0007669"/>
    <property type="project" value="TreeGrafter"/>
</dbReference>
<dbReference type="PROSITE" id="PS50112">
    <property type="entry name" value="PAS"/>
    <property type="match status" value="2"/>
</dbReference>
<dbReference type="InterPro" id="IPR000014">
    <property type="entry name" value="PAS"/>
</dbReference>